<keyword evidence="1" id="KW-0732">Signal</keyword>
<dbReference type="RefSeq" id="WP_355722862.1">
    <property type="nucleotide sequence ID" value="NZ_JBEXNP010000013.1"/>
</dbReference>
<evidence type="ECO:0000313" key="2">
    <source>
        <dbReference type="EMBL" id="MFF3343042.1"/>
    </source>
</evidence>
<evidence type="ECO:0000256" key="1">
    <source>
        <dbReference type="SAM" id="SignalP"/>
    </source>
</evidence>
<proteinExistence type="predicted"/>
<sequence>MRMNIRTRAGILTGAAAILSATVIAGPASAQDEQSKCGSLVGSWKVVDDRTQEVFLASYHGGPSAGTVNFTSPNDKTTAAHGQWKRTGQCSYTDTDVALLLSKDGKAYATITFEAEIRMTGRDNAHFRSEYQINELDGTPMTKGRSSATGTRIGV</sequence>
<evidence type="ECO:0000313" key="3">
    <source>
        <dbReference type="Proteomes" id="UP001601976"/>
    </source>
</evidence>
<feature type="chain" id="PRO_5045930697" evidence="1">
    <location>
        <begin position="31"/>
        <end position="155"/>
    </location>
</feature>
<feature type="signal peptide" evidence="1">
    <location>
        <begin position="1"/>
        <end position="30"/>
    </location>
</feature>
<accession>A0ABW6RNA1</accession>
<dbReference type="EMBL" id="JBIAPK010000012">
    <property type="protein sequence ID" value="MFF3343042.1"/>
    <property type="molecule type" value="Genomic_DNA"/>
</dbReference>
<organism evidence="2 3">
    <name type="scientific">Streptomyces flavidovirens</name>
    <dbReference type="NCBI Taxonomy" id="67298"/>
    <lineage>
        <taxon>Bacteria</taxon>
        <taxon>Bacillati</taxon>
        <taxon>Actinomycetota</taxon>
        <taxon>Actinomycetes</taxon>
        <taxon>Kitasatosporales</taxon>
        <taxon>Streptomycetaceae</taxon>
        <taxon>Streptomyces</taxon>
    </lineage>
</organism>
<dbReference type="Proteomes" id="UP001601976">
    <property type="component" value="Unassembled WGS sequence"/>
</dbReference>
<gene>
    <name evidence="2" type="ORF">ACFYWW_30740</name>
</gene>
<protein>
    <submittedName>
        <fullName evidence="2">Uncharacterized protein</fullName>
    </submittedName>
</protein>
<keyword evidence="3" id="KW-1185">Reference proteome</keyword>
<reference evidence="2 3" key="1">
    <citation type="submission" date="2024-10" db="EMBL/GenBank/DDBJ databases">
        <title>The Natural Products Discovery Center: Release of the First 8490 Sequenced Strains for Exploring Actinobacteria Biosynthetic Diversity.</title>
        <authorList>
            <person name="Kalkreuter E."/>
            <person name="Kautsar S.A."/>
            <person name="Yang D."/>
            <person name="Bader C.D."/>
            <person name="Teijaro C.N."/>
            <person name="Fluegel L."/>
            <person name="Davis C.M."/>
            <person name="Simpson J.R."/>
            <person name="Lauterbach L."/>
            <person name="Steele A.D."/>
            <person name="Gui C."/>
            <person name="Meng S."/>
            <person name="Li G."/>
            <person name="Viehrig K."/>
            <person name="Ye F."/>
            <person name="Su P."/>
            <person name="Kiefer A.F."/>
            <person name="Nichols A."/>
            <person name="Cepeda A.J."/>
            <person name="Yan W."/>
            <person name="Fan B."/>
            <person name="Jiang Y."/>
            <person name="Adhikari A."/>
            <person name="Zheng C.-J."/>
            <person name="Schuster L."/>
            <person name="Cowan T.M."/>
            <person name="Smanski M.J."/>
            <person name="Chevrette M.G."/>
            <person name="De Carvalho L.P.S."/>
            <person name="Shen B."/>
        </authorList>
    </citation>
    <scope>NUCLEOTIDE SEQUENCE [LARGE SCALE GENOMIC DNA]</scope>
    <source>
        <strain evidence="2 3">NPDC003029</strain>
    </source>
</reference>
<name>A0ABW6RNA1_9ACTN</name>
<comment type="caution">
    <text evidence="2">The sequence shown here is derived from an EMBL/GenBank/DDBJ whole genome shotgun (WGS) entry which is preliminary data.</text>
</comment>